<comment type="pathway">
    <text evidence="5">Cofactor biosynthesis; coenzyme A biosynthesis; CoA from (R)-pantothenate: step 5/5.</text>
</comment>
<evidence type="ECO:0000256" key="1">
    <source>
        <dbReference type="ARBA" id="ARBA00009018"/>
    </source>
</evidence>
<keyword evidence="5 7" id="KW-0418">Kinase</keyword>
<dbReference type="EC" id="2.7.1.24" evidence="5 6"/>
<dbReference type="PROSITE" id="PS51219">
    <property type="entry name" value="DPCK"/>
    <property type="match status" value="1"/>
</dbReference>
<evidence type="ECO:0000313" key="8">
    <source>
        <dbReference type="Proteomes" id="UP000294462"/>
    </source>
</evidence>
<dbReference type="CDD" id="cd02022">
    <property type="entry name" value="DPCK"/>
    <property type="match status" value="1"/>
</dbReference>
<evidence type="ECO:0000256" key="2">
    <source>
        <dbReference type="ARBA" id="ARBA00022741"/>
    </source>
</evidence>
<keyword evidence="8" id="KW-1185">Reference proteome</keyword>
<comment type="catalytic activity">
    <reaction evidence="5">
        <text>3'-dephospho-CoA + ATP = ADP + CoA + H(+)</text>
        <dbReference type="Rhea" id="RHEA:18245"/>
        <dbReference type="ChEBI" id="CHEBI:15378"/>
        <dbReference type="ChEBI" id="CHEBI:30616"/>
        <dbReference type="ChEBI" id="CHEBI:57287"/>
        <dbReference type="ChEBI" id="CHEBI:57328"/>
        <dbReference type="ChEBI" id="CHEBI:456216"/>
        <dbReference type="EC" id="2.7.1.24"/>
    </reaction>
</comment>
<keyword evidence="4 5" id="KW-0173">Coenzyme A biosynthesis</keyword>
<dbReference type="RefSeq" id="WP_072665995.1">
    <property type="nucleotide sequence ID" value="NZ_LR217725.1"/>
</dbReference>
<dbReference type="GO" id="GO:0015937">
    <property type="term" value="P:coenzyme A biosynthetic process"/>
    <property type="evidence" value="ECO:0007669"/>
    <property type="project" value="UniProtKB-UniRule"/>
</dbReference>
<keyword evidence="2 5" id="KW-0547">Nucleotide-binding</keyword>
<dbReference type="KEGG" id="ehd:ERCIPSTX3056_068"/>
<evidence type="ECO:0000256" key="6">
    <source>
        <dbReference type="NCBIfam" id="TIGR00152"/>
    </source>
</evidence>
<feature type="binding site" evidence="5">
    <location>
        <begin position="12"/>
        <end position="17"/>
    </location>
    <ligand>
        <name>ATP</name>
        <dbReference type="ChEBI" id="CHEBI:30616"/>
    </ligand>
</feature>
<comment type="subcellular location">
    <subcellularLocation>
        <location evidence="5">Cytoplasm</location>
    </subcellularLocation>
</comment>
<dbReference type="PANTHER" id="PTHR10695">
    <property type="entry name" value="DEPHOSPHO-COA KINASE-RELATED"/>
    <property type="match status" value="1"/>
</dbReference>
<proteinExistence type="inferred from homology"/>
<dbReference type="Pfam" id="PF01121">
    <property type="entry name" value="CoaE"/>
    <property type="match status" value="1"/>
</dbReference>
<dbReference type="UniPathway" id="UPA00241">
    <property type="reaction ID" value="UER00356"/>
</dbReference>
<gene>
    <name evidence="5 7" type="primary">coaE</name>
    <name evidence="7" type="ORF">ERCIPSTX3056_068</name>
</gene>
<dbReference type="Proteomes" id="UP000294462">
    <property type="component" value="Chromosome"/>
</dbReference>
<dbReference type="Gene3D" id="3.40.50.300">
    <property type="entry name" value="P-loop containing nucleotide triphosphate hydrolases"/>
    <property type="match status" value="1"/>
</dbReference>
<dbReference type="GO" id="GO:0005524">
    <property type="term" value="F:ATP binding"/>
    <property type="evidence" value="ECO:0007669"/>
    <property type="project" value="UniProtKB-UniRule"/>
</dbReference>
<dbReference type="EMBL" id="LR217725">
    <property type="protein sequence ID" value="VFP86627.1"/>
    <property type="molecule type" value="Genomic_DNA"/>
</dbReference>
<dbReference type="HAMAP" id="MF_00376">
    <property type="entry name" value="Dephospho_CoA_kinase"/>
    <property type="match status" value="1"/>
</dbReference>
<comment type="function">
    <text evidence="5">Catalyzes the phosphorylation of the 3'-hydroxyl group of dephosphocoenzyme A to form coenzyme A.</text>
</comment>
<evidence type="ECO:0000313" key="7">
    <source>
        <dbReference type="EMBL" id="VFP86627.1"/>
    </source>
</evidence>
<evidence type="ECO:0000256" key="5">
    <source>
        <dbReference type="HAMAP-Rule" id="MF_00376"/>
    </source>
</evidence>
<keyword evidence="5" id="KW-0963">Cytoplasm</keyword>
<dbReference type="SUPFAM" id="SSF52540">
    <property type="entry name" value="P-loop containing nucleoside triphosphate hydrolases"/>
    <property type="match status" value="1"/>
</dbReference>
<organism evidence="7 8">
    <name type="scientific">Candidatus Erwinia haradaeae</name>
    <dbReference type="NCBI Taxonomy" id="1922217"/>
    <lineage>
        <taxon>Bacteria</taxon>
        <taxon>Pseudomonadati</taxon>
        <taxon>Pseudomonadota</taxon>
        <taxon>Gammaproteobacteria</taxon>
        <taxon>Enterobacterales</taxon>
        <taxon>Erwiniaceae</taxon>
        <taxon>Erwinia</taxon>
    </lineage>
</organism>
<dbReference type="InterPro" id="IPR027417">
    <property type="entry name" value="P-loop_NTPase"/>
</dbReference>
<dbReference type="GO" id="GO:0005737">
    <property type="term" value="C:cytoplasm"/>
    <property type="evidence" value="ECO:0007669"/>
    <property type="project" value="UniProtKB-SubCell"/>
</dbReference>
<dbReference type="GO" id="GO:0004140">
    <property type="term" value="F:dephospho-CoA kinase activity"/>
    <property type="evidence" value="ECO:0007669"/>
    <property type="project" value="UniProtKB-UniRule"/>
</dbReference>
<dbReference type="NCBIfam" id="TIGR00152">
    <property type="entry name" value="dephospho-CoA kinase"/>
    <property type="match status" value="1"/>
</dbReference>
<dbReference type="PANTHER" id="PTHR10695:SF46">
    <property type="entry name" value="BIFUNCTIONAL COENZYME A SYNTHASE-RELATED"/>
    <property type="match status" value="1"/>
</dbReference>
<evidence type="ECO:0000256" key="3">
    <source>
        <dbReference type="ARBA" id="ARBA00022840"/>
    </source>
</evidence>
<keyword evidence="5 7" id="KW-0808">Transferase</keyword>
<protein>
    <recommendedName>
        <fullName evidence="5 6">Dephospho-CoA kinase</fullName>
        <ecNumber evidence="5 6">2.7.1.24</ecNumber>
    </recommendedName>
    <alternativeName>
        <fullName evidence="5">Dephosphocoenzyme A kinase</fullName>
    </alternativeName>
</protein>
<sequence length="199" mass="22508">MSYIVALTGGIGSGKSTIANIFAEMGVDITDSDVISRQILTENREVLTAMHKHFGSEIFITDRTINRTLLRKKIFTSPEERLWVNNLLHPLIRQATNAQLASSRSPWCLWVVPLLVENNLQHHANRILLTEVDLKSQIARTAKRDCSTYHAVNEIICTQTTSVLRTSIADDIIDNNGSLDMLKRQVTVLNQYYLNFAKQ</sequence>
<dbReference type="InterPro" id="IPR001977">
    <property type="entry name" value="Depp_CoAkinase"/>
</dbReference>
<reference evidence="7 8" key="1">
    <citation type="submission" date="2019-02" db="EMBL/GenBank/DDBJ databases">
        <authorList>
            <person name="Manzano-Marin A."/>
            <person name="Manzano-Marin A."/>
        </authorList>
    </citation>
    <scope>NUCLEOTIDE SEQUENCE [LARGE SCALE GENOMIC DNA]</scope>
    <source>
        <strain evidence="7 8">ErCipseudotaxifoliae</strain>
    </source>
</reference>
<accession>A0A451DIV7</accession>
<comment type="similarity">
    <text evidence="1 5">Belongs to the CoaE family.</text>
</comment>
<keyword evidence="3 5" id="KW-0067">ATP-binding</keyword>
<name>A0A451DIV7_9GAMM</name>
<evidence type="ECO:0000256" key="4">
    <source>
        <dbReference type="ARBA" id="ARBA00022993"/>
    </source>
</evidence>
<dbReference type="AlphaFoldDB" id="A0A451DIV7"/>
<dbReference type="OrthoDB" id="9812943at2"/>